<feature type="binding site" evidence="4">
    <location>
        <position position="253"/>
    </location>
    <ligand>
        <name>S-adenosyl-L-methionine</name>
        <dbReference type="ChEBI" id="CHEBI:59789"/>
    </ligand>
</feature>
<comment type="similarity">
    <text evidence="4">Belongs to the class I-like SAM-binding methyltransferase superfamily. RNA M5U methyltransferase family.</text>
</comment>
<proteinExistence type="inferred from homology"/>
<evidence type="ECO:0000313" key="7">
    <source>
        <dbReference type="Proteomes" id="UP000266622"/>
    </source>
</evidence>
<organism evidence="6 7">
    <name type="scientific">Candidatus Nanoclepta minutus</name>
    <dbReference type="NCBI Taxonomy" id="1940235"/>
    <lineage>
        <taxon>Archaea</taxon>
        <taxon>Nanobdellota</taxon>
        <taxon>Candidatus Nanoclepta</taxon>
    </lineage>
</organism>
<dbReference type="PROSITE" id="PS01231">
    <property type="entry name" value="TRMA_2"/>
    <property type="match status" value="1"/>
</dbReference>
<dbReference type="EMBL" id="MWMI01000003">
    <property type="protein sequence ID" value="RIB35322.1"/>
    <property type="molecule type" value="Genomic_DNA"/>
</dbReference>
<dbReference type="SUPFAM" id="SSF53335">
    <property type="entry name" value="S-adenosyl-L-methionine-dependent methyltransferases"/>
    <property type="match status" value="1"/>
</dbReference>
<evidence type="ECO:0000256" key="4">
    <source>
        <dbReference type="PROSITE-ProRule" id="PRU01024"/>
    </source>
</evidence>
<keyword evidence="2 4" id="KW-0808">Transferase</keyword>
<dbReference type="GO" id="GO:0008173">
    <property type="term" value="F:RNA methyltransferase activity"/>
    <property type="evidence" value="ECO:0007669"/>
    <property type="project" value="InterPro"/>
</dbReference>
<dbReference type="Gene3D" id="2.40.50.1070">
    <property type="match status" value="1"/>
</dbReference>
<dbReference type="InterPro" id="IPR029063">
    <property type="entry name" value="SAM-dependent_MTases_sf"/>
</dbReference>
<feature type="active site" evidence="5">
    <location>
        <position position="322"/>
    </location>
</feature>
<evidence type="ECO:0000256" key="5">
    <source>
        <dbReference type="PROSITE-ProRule" id="PRU10015"/>
    </source>
</evidence>
<feature type="active site" description="Nucleophile" evidence="4">
    <location>
        <position position="322"/>
    </location>
</feature>
<reference evidence="6 7" key="1">
    <citation type="journal article" date="2018" name="Syst. Appl. Microbiol.">
        <title>A new symbiotic nanoarchaeote (Candidatus Nanoclepta minutus) and its host (Zestosphaera tikiterensis gen. nov., sp. nov.) from a New Zealand hot spring.</title>
        <authorList>
            <person name="St John E."/>
            <person name="Liu Y."/>
            <person name="Podar M."/>
            <person name="Stott M.B."/>
            <person name="Meneghin J."/>
            <person name="Chen Z."/>
            <person name="Lagutin K."/>
            <person name="Mitchell K."/>
            <person name="Reysenbach A.L."/>
        </authorList>
    </citation>
    <scope>NUCLEOTIDE SEQUENCE [LARGE SCALE GENOMIC DNA]</scope>
    <source>
        <strain evidence="6">NZ3</strain>
    </source>
</reference>
<comment type="caution">
    <text evidence="6">The sequence shown here is derived from an EMBL/GenBank/DDBJ whole genome shotgun (WGS) entry which is preliminary data.</text>
</comment>
<name>A0A397WN31_9ARCH</name>
<dbReference type="PANTHER" id="PTHR11061">
    <property type="entry name" value="RNA M5U METHYLTRANSFERASE"/>
    <property type="match status" value="1"/>
</dbReference>
<feature type="binding site" evidence="4">
    <location>
        <position position="203"/>
    </location>
    <ligand>
        <name>S-adenosyl-L-methionine</name>
        <dbReference type="ChEBI" id="CHEBI:59789"/>
    </ligand>
</feature>
<dbReference type="InterPro" id="IPR010280">
    <property type="entry name" value="U5_MeTrfase_fam"/>
</dbReference>
<dbReference type="AlphaFoldDB" id="A0A397WN31"/>
<feature type="binding site" evidence="4">
    <location>
        <position position="295"/>
    </location>
    <ligand>
        <name>S-adenosyl-L-methionine</name>
        <dbReference type="ChEBI" id="CHEBI:59789"/>
    </ligand>
</feature>
<dbReference type="CDD" id="cd02440">
    <property type="entry name" value="AdoMet_MTases"/>
    <property type="match status" value="1"/>
</dbReference>
<dbReference type="GO" id="GO:0006396">
    <property type="term" value="P:RNA processing"/>
    <property type="evidence" value="ECO:0007669"/>
    <property type="project" value="InterPro"/>
</dbReference>
<keyword evidence="3 4" id="KW-0949">S-adenosyl-L-methionine</keyword>
<dbReference type="PROSITE" id="PS01230">
    <property type="entry name" value="TRMA_1"/>
    <property type="match status" value="1"/>
</dbReference>
<dbReference type="PROSITE" id="PS51687">
    <property type="entry name" value="SAM_MT_RNA_M5U"/>
    <property type="match status" value="1"/>
</dbReference>
<dbReference type="NCBIfam" id="TIGR00479">
    <property type="entry name" value="rumA"/>
    <property type="match status" value="1"/>
</dbReference>
<dbReference type="Proteomes" id="UP000266622">
    <property type="component" value="Unassembled WGS sequence"/>
</dbReference>
<protein>
    <submittedName>
        <fullName evidence="6">23S rRNA (Uracil(1939)-C(5))-methyltransferase RlmD</fullName>
    </submittedName>
</protein>
<accession>A0A397WN31</accession>
<sequence length="365" mass="42960">MLCKHFDKCGGCQIQNLSYEEQLSLKVNEVIDIFKKEPEEVIPSPKIFYYRNRMDWAVGKNYEVGLKEFGKWWEYVDIYECLLQSKESDYIRNEFRNFIKENGLEPWDNKNHEGLVRYLIVREGKSTKERMIIILLSRLENKELFLEFLERIKDKITSAYIGINPEISDVSYSHEKYLIYGDKYLREKALDNVYYILPNSFFQPNSYTLPIMIKRAIEFLDPKENETIYDLYSGIGTFSIEIAKYSKKVIGIDVEKETEELFYKNSFENGVSNTEFILSKVEDLNEIKADKIVLDPPRGGIHPKVIGLIGNSGAKRVVYVSCNPRTQYRDIKKLKKFGYSLEKYILIDQFPHTFHIESIAVLEKR</sequence>
<dbReference type="InterPro" id="IPR030391">
    <property type="entry name" value="MeTrfase_TrmA_CS"/>
</dbReference>
<feature type="binding site" evidence="4">
    <location>
        <position position="232"/>
    </location>
    <ligand>
        <name>S-adenosyl-L-methionine</name>
        <dbReference type="ChEBI" id="CHEBI:59789"/>
    </ligand>
</feature>
<dbReference type="PANTHER" id="PTHR11061:SF30">
    <property type="entry name" value="TRNA (URACIL(54)-C(5))-METHYLTRANSFERASE"/>
    <property type="match status" value="1"/>
</dbReference>
<dbReference type="InterPro" id="IPR030390">
    <property type="entry name" value="MeTrfase_TrmA_AS"/>
</dbReference>
<gene>
    <name evidence="6" type="ORF">BXU00_02215</name>
</gene>
<dbReference type="GO" id="GO:0032259">
    <property type="term" value="P:methylation"/>
    <property type="evidence" value="ECO:0007669"/>
    <property type="project" value="UniProtKB-KW"/>
</dbReference>
<dbReference type="GO" id="GO:0008757">
    <property type="term" value="F:S-adenosylmethionine-dependent methyltransferase activity"/>
    <property type="evidence" value="ECO:0007669"/>
    <property type="project" value="UniProtKB-ARBA"/>
</dbReference>
<dbReference type="Gene3D" id="3.40.50.150">
    <property type="entry name" value="Vaccinia Virus protein VP39"/>
    <property type="match status" value="1"/>
</dbReference>
<evidence type="ECO:0000256" key="3">
    <source>
        <dbReference type="ARBA" id="ARBA00022691"/>
    </source>
</evidence>
<dbReference type="Pfam" id="PF05958">
    <property type="entry name" value="tRNA_U5-meth_tr"/>
    <property type="match status" value="1"/>
</dbReference>
<evidence type="ECO:0000256" key="1">
    <source>
        <dbReference type="ARBA" id="ARBA00022603"/>
    </source>
</evidence>
<dbReference type="GO" id="GO:0009451">
    <property type="term" value="P:RNA modification"/>
    <property type="evidence" value="ECO:0007669"/>
    <property type="project" value="UniProtKB-ARBA"/>
</dbReference>
<evidence type="ECO:0000313" key="6">
    <source>
        <dbReference type="EMBL" id="RIB35322.1"/>
    </source>
</evidence>
<keyword evidence="1 4" id="KW-0489">Methyltransferase</keyword>
<evidence type="ECO:0000256" key="2">
    <source>
        <dbReference type="ARBA" id="ARBA00022679"/>
    </source>
</evidence>